<dbReference type="InterPro" id="IPR020803">
    <property type="entry name" value="MeTfrase_dom"/>
</dbReference>
<evidence type="ECO:0000256" key="1">
    <source>
        <dbReference type="ARBA" id="ARBA00022679"/>
    </source>
</evidence>
<dbReference type="RefSeq" id="WP_055546853.1">
    <property type="nucleotide sequence ID" value="NZ_CP023699.1"/>
</dbReference>
<dbReference type="Pfam" id="PF13649">
    <property type="entry name" value="Methyltransf_25"/>
    <property type="match status" value="1"/>
</dbReference>
<dbReference type="PANTHER" id="PTHR43667:SF2">
    <property type="entry name" value="FATTY ACID C-METHYL TRANSFERASE"/>
    <property type="match status" value="1"/>
</dbReference>
<feature type="domain" description="Polyketide synthase-like methyltransferase" evidence="2">
    <location>
        <begin position="20"/>
        <end position="270"/>
    </location>
</feature>
<dbReference type="PANTHER" id="PTHR43667">
    <property type="entry name" value="CYCLOPROPANE-FATTY-ACYL-PHOSPHOLIPID SYNTHASE"/>
    <property type="match status" value="1"/>
</dbReference>
<proteinExistence type="predicted"/>
<dbReference type="InterPro" id="IPR050723">
    <property type="entry name" value="CFA/CMAS"/>
</dbReference>
<dbReference type="Proteomes" id="UP000325529">
    <property type="component" value="Chromosome"/>
</dbReference>
<dbReference type="GO" id="GO:0008168">
    <property type="term" value="F:methyltransferase activity"/>
    <property type="evidence" value="ECO:0007669"/>
    <property type="project" value="UniProtKB-KW"/>
</dbReference>
<keyword evidence="1 3" id="KW-0808">Transferase</keyword>
<dbReference type="GO" id="GO:0032259">
    <property type="term" value="P:methylation"/>
    <property type="evidence" value="ECO:0007669"/>
    <property type="project" value="UniProtKB-KW"/>
</dbReference>
<dbReference type="CDD" id="cd02440">
    <property type="entry name" value="AdoMet_MTases"/>
    <property type="match status" value="1"/>
</dbReference>
<dbReference type="Gene3D" id="3.40.50.150">
    <property type="entry name" value="Vaccinia Virus protein VP39"/>
    <property type="match status" value="1"/>
</dbReference>
<name>A0A5J6GSG3_STRKN</name>
<protein>
    <submittedName>
        <fullName evidence="3">Methyltransferase domain-containing protein</fullName>
    </submittedName>
</protein>
<dbReference type="SMART" id="SM00828">
    <property type="entry name" value="PKS_MT"/>
    <property type="match status" value="1"/>
</dbReference>
<dbReference type="OrthoDB" id="9769602at2"/>
<organism evidence="3 4">
    <name type="scientific">Streptomyces kanamyceticus</name>
    <dbReference type="NCBI Taxonomy" id="1967"/>
    <lineage>
        <taxon>Bacteria</taxon>
        <taxon>Bacillati</taxon>
        <taxon>Actinomycetota</taxon>
        <taxon>Actinomycetes</taxon>
        <taxon>Kitasatosporales</taxon>
        <taxon>Streptomycetaceae</taxon>
        <taxon>Streptomyces</taxon>
    </lineage>
</organism>
<dbReference type="KEGG" id="ska:CP970_43770"/>
<evidence type="ECO:0000313" key="3">
    <source>
        <dbReference type="EMBL" id="QEU96935.1"/>
    </source>
</evidence>
<dbReference type="AlphaFoldDB" id="A0A5J6GSG3"/>
<sequence length="271" mass="29325">MSSAEVHTKQQVAAFYDNVEMISALSGANVHVGYWHDDADDTPLEQATNRMTDLVIERLGIQAGDRVLDIGCGLGAPALRLAKAMGVHVTAIATSPALIAEAARRAAETGMTDHVTFELGDGEELTYPSGSFDAVMAIESLVHMNDRPAAFRHIARVLKPGGRLVATDRVQLTTPTLAERASVEAYRRMSFNAPFLPLVTYIAALLEAGLLPTEYLDITDHTLPHYRHMIAQLDRAQGLDAQMRKQGAAMLSGLLTARLPTNMLITAQAPR</sequence>
<evidence type="ECO:0000259" key="2">
    <source>
        <dbReference type="SMART" id="SM00828"/>
    </source>
</evidence>
<keyword evidence="4" id="KW-1185">Reference proteome</keyword>
<gene>
    <name evidence="3" type="ORF">CP970_43770</name>
</gene>
<dbReference type="InterPro" id="IPR041698">
    <property type="entry name" value="Methyltransf_25"/>
</dbReference>
<evidence type="ECO:0000313" key="4">
    <source>
        <dbReference type="Proteomes" id="UP000325529"/>
    </source>
</evidence>
<dbReference type="SUPFAM" id="SSF53335">
    <property type="entry name" value="S-adenosyl-L-methionine-dependent methyltransferases"/>
    <property type="match status" value="1"/>
</dbReference>
<accession>A0A5J6GSG3</accession>
<dbReference type="InterPro" id="IPR029063">
    <property type="entry name" value="SAM-dependent_MTases_sf"/>
</dbReference>
<keyword evidence="3" id="KW-0489">Methyltransferase</keyword>
<reference evidence="3 4" key="1">
    <citation type="submission" date="2017-09" db="EMBL/GenBank/DDBJ databases">
        <authorList>
            <person name="Lee N."/>
            <person name="Cho B.-K."/>
        </authorList>
    </citation>
    <scope>NUCLEOTIDE SEQUENCE [LARGE SCALE GENOMIC DNA]</scope>
    <source>
        <strain evidence="3 4">ATCC 12853</strain>
    </source>
</reference>
<dbReference type="EMBL" id="CP023699">
    <property type="protein sequence ID" value="QEU96935.1"/>
    <property type="molecule type" value="Genomic_DNA"/>
</dbReference>